<dbReference type="InterPro" id="IPR044214">
    <property type="entry name" value="EDS1-like"/>
</dbReference>
<evidence type="ECO:0000256" key="6">
    <source>
        <dbReference type="ARBA" id="ARBA00023242"/>
    </source>
</evidence>
<organism evidence="9 10">
    <name type="scientific">Rhodamnia argentea</name>
    <dbReference type="NCBI Taxonomy" id="178133"/>
    <lineage>
        <taxon>Eukaryota</taxon>
        <taxon>Viridiplantae</taxon>
        <taxon>Streptophyta</taxon>
        <taxon>Embryophyta</taxon>
        <taxon>Tracheophyta</taxon>
        <taxon>Spermatophyta</taxon>
        <taxon>Magnoliopsida</taxon>
        <taxon>eudicotyledons</taxon>
        <taxon>Gunneridae</taxon>
        <taxon>Pentapetalae</taxon>
        <taxon>rosids</taxon>
        <taxon>malvids</taxon>
        <taxon>Myrtales</taxon>
        <taxon>Myrtaceae</taxon>
        <taxon>Myrtoideae</taxon>
        <taxon>Myrteae</taxon>
        <taxon>Australasian group</taxon>
        <taxon>Rhodamnia</taxon>
    </lineage>
</organism>
<evidence type="ECO:0000313" key="9">
    <source>
        <dbReference type="Proteomes" id="UP000827889"/>
    </source>
</evidence>
<keyword evidence="6" id="KW-0539">Nucleus</keyword>
<dbReference type="GeneID" id="115734749"/>
<dbReference type="OrthoDB" id="426718at2759"/>
<dbReference type="RefSeq" id="XP_030521507.1">
    <property type="nucleotide sequence ID" value="XM_030665647.2"/>
</dbReference>
<dbReference type="PANTHER" id="PTHR47090:SF2">
    <property type="entry name" value="PROTEIN EDS1-RELATED"/>
    <property type="match status" value="1"/>
</dbReference>
<gene>
    <name evidence="10" type="primary">LOC115734749</name>
</gene>
<dbReference type="AlphaFoldDB" id="A0A8B8NGA9"/>
<evidence type="ECO:0000259" key="7">
    <source>
        <dbReference type="Pfam" id="PF01764"/>
    </source>
</evidence>
<dbReference type="Pfam" id="PF18117">
    <property type="entry name" value="EDS1_EP"/>
    <property type="match status" value="1"/>
</dbReference>
<sequence length="597" mass="68148">MERDLGIKAEVVKKALSVSIEAHKSPEKPCLVERKIPNSPSHVIVAFPGSWSLNDWFSGDSKAKPFGETKIDTKKFGSLKSIGKEVDAMVNEAFMARFLRILDDGSGTFCAEVTKAAEKDKQIVFAGHSSGSPIAIYATVWFLEEYIRSNKKQTSHPPLCLTFASPLTTDHTFCHAVQREGWSDCFVHFVMKLDIIPRILLAPRSSTTELLQKIPRFLDPHHKADEAKLASIFVNVMKNASCVASYAACALTGSKHTLFDTMSRFIKLSPYRPCGKYVFCTETGKLVVMKNPDAVLQLLFYSLQIESETELQKIAVASLKTHWTYKDALDKSLQNLPELPLSSDDTIDIGASLNDLNLCPTARQCLRAAGVSEKQKVDNQKKSVHKKDAINKALKALDDYRTTSENDGVGYYDAFKMQKKEEDFKANVKRLELAAMWNEIIEMIKQEQLPDKFEAEKEWIELGTRFRRLVEPIDIANYYRHSKNEDAGPYMIKGRPRRYHYPQRWREHAEQLERDSSGESCFWAEVEELNIASTNKKAPWKEIENRVLTLEKNLRKWYDKKEVEKDVFLEKSTLVKWWHTLPDNHKANSCIKELIPS</sequence>
<keyword evidence="3" id="KW-0963">Cytoplasm</keyword>
<evidence type="ECO:0000256" key="3">
    <source>
        <dbReference type="ARBA" id="ARBA00022490"/>
    </source>
</evidence>
<dbReference type="SUPFAM" id="SSF53474">
    <property type="entry name" value="alpha/beta-Hydrolases"/>
    <property type="match status" value="1"/>
</dbReference>
<dbReference type="GO" id="GO:0005737">
    <property type="term" value="C:cytoplasm"/>
    <property type="evidence" value="ECO:0007669"/>
    <property type="project" value="UniProtKB-SubCell"/>
</dbReference>
<evidence type="ECO:0000259" key="8">
    <source>
        <dbReference type="Pfam" id="PF18117"/>
    </source>
</evidence>
<feature type="domain" description="EDS1 EP" evidence="8">
    <location>
        <begin position="396"/>
        <end position="592"/>
    </location>
</feature>
<dbReference type="GO" id="GO:0016787">
    <property type="term" value="F:hydrolase activity"/>
    <property type="evidence" value="ECO:0007669"/>
    <property type="project" value="UniProtKB-KW"/>
</dbReference>
<evidence type="ECO:0000256" key="2">
    <source>
        <dbReference type="ARBA" id="ARBA00004496"/>
    </source>
</evidence>
<comment type="subcellular location">
    <subcellularLocation>
        <location evidence="2">Cytoplasm</location>
    </subcellularLocation>
    <subcellularLocation>
        <location evidence="1">Nucleus</location>
    </subcellularLocation>
</comment>
<dbReference type="InterPro" id="IPR041266">
    <property type="entry name" value="EDS1_EP"/>
</dbReference>
<evidence type="ECO:0000256" key="5">
    <source>
        <dbReference type="ARBA" id="ARBA00022821"/>
    </source>
</evidence>
<dbReference type="GO" id="GO:0006629">
    <property type="term" value="P:lipid metabolic process"/>
    <property type="evidence" value="ECO:0007669"/>
    <property type="project" value="InterPro"/>
</dbReference>
<evidence type="ECO:0000256" key="4">
    <source>
        <dbReference type="ARBA" id="ARBA00022801"/>
    </source>
</evidence>
<dbReference type="Proteomes" id="UP000827889">
    <property type="component" value="Chromosome 7"/>
</dbReference>
<dbReference type="PANTHER" id="PTHR47090">
    <property type="entry name" value="PROTEIN EDS1-RELATED"/>
    <property type="match status" value="1"/>
</dbReference>
<dbReference type="InterPro" id="IPR029058">
    <property type="entry name" value="AB_hydrolase_fold"/>
</dbReference>
<dbReference type="KEGG" id="rarg:115734749"/>
<dbReference type="GO" id="GO:0005634">
    <property type="term" value="C:nucleus"/>
    <property type="evidence" value="ECO:0007669"/>
    <property type="project" value="UniProtKB-SubCell"/>
</dbReference>
<keyword evidence="5" id="KW-0611">Plant defense</keyword>
<keyword evidence="4" id="KW-0378">Hydrolase</keyword>
<accession>A0A8B8NGA9</accession>
<dbReference type="Pfam" id="PF01764">
    <property type="entry name" value="Lipase_3"/>
    <property type="match status" value="1"/>
</dbReference>
<reference evidence="10" key="1">
    <citation type="submission" date="2025-08" db="UniProtKB">
        <authorList>
            <consortium name="RefSeq"/>
        </authorList>
    </citation>
    <scope>IDENTIFICATION</scope>
    <source>
        <tissue evidence="10">Leaf</tissue>
    </source>
</reference>
<dbReference type="GO" id="GO:0006952">
    <property type="term" value="P:defense response"/>
    <property type="evidence" value="ECO:0007669"/>
    <property type="project" value="UniProtKB-KW"/>
</dbReference>
<proteinExistence type="predicted"/>
<name>A0A8B8NGA9_9MYRT</name>
<evidence type="ECO:0000256" key="1">
    <source>
        <dbReference type="ARBA" id="ARBA00004123"/>
    </source>
</evidence>
<keyword evidence="9" id="KW-1185">Reference proteome</keyword>
<dbReference type="InterPro" id="IPR002921">
    <property type="entry name" value="Fungal_lipase-type"/>
</dbReference>
<evidence type="ECO:0000313" key="10">
    <source>
        <dbReference type="RefSeq" id="XP_030521507.1"/>
    </source>
</evidence>
<protein>
    <submittedName>
        <fullName evidence="10">Protein EDS1L-like</fullName>
    </submittedName>
</protein>
<dbReference type="Gene3D" id="3.40.50.1820">
    <property type="entry name" value="alpha/beta hydrolase"/>
    <property type="match status" value="1"/>
</dbReference>
<feature type="domain" description="Fungal lipase-type" evidence="7">
    <location>
        <begin position="75"/>
        <end position="200"/>
    </location>
</feature>